<evidence type="ECO:0000259" key="3">
    <source>
        <dbReference type="Pfam" id="PF00685"/>
    </source>
</evidence>
<dbReference type="GO" id="GO:0008146">
    <property type="term" value="F:sulfotransferase activity"/>
    <property type="evidence" value="ECO:0007669"/>
    <property type="project" value="InterPro"/>
</dbReference>
<dbReference type="InterPro" id="IPR027417">
    <property type="entry name" value="P-loop_NTPase"/>
</dbReference>
<dbReference type="AlphaFoldDB" id="A0AAV4FD91"/>
<keyword evidence="2" id="KW-0808">Transferase</keyword>
<evidence type="ECO:0000256" key="2">
    <source>
        <dbReference type="ARBA" id="ARBA00022679"/>
    </source>
</evidence>
<feature type="domain" description="Sulfotransferase" evidence="3">
    <location>
        <begin position="69"/>
        <end position="306"/>
    </location>
</feature>
<comment type="caution">
    <text evidence="4">The sequence shown here is derived from an EMBL/GenBank/DDBJ whole genome shotgun (WGS) entry which is preliminary data.</text>
</comment>
<gene>
    <name evidence="4" type="ORF">ElyMa_000342300</name>
</gene>
<evidence type="ECO:0000313" key="4">
    <source>
        <dbReference type="EMBL" id="GFR71029.1"/>
    </source>
</evidence>
<dbReference type="InterPro" id="IPR000863">
    <property type="entry name" value="Sulfotransferase_dom"/>
</dbReference>
<dbReference type="SUPFAM" id="SSF52540">
    <property type="entry name" value="P-loop containing nucleoside triphosphate hydrolases"/>
    <property type="match status" value="1"/>
</dbReference>
<dbReference type="PANTHER" id="PTHR11783">
    <property type="entry name" value="SULFOTRANSFERASE SULT"/>
    <property type="match status" value="1"/>
</dbReference>
<reference evidence="4 5" key="1">
    <citation type="journal article" date="2021" name="Elife">
        <title>Chloroplast acquisition without the gene transfer in kleptoplastic sea slugs, Plakobranchus ocellatus.</title>
        <authorList>
            <person name="Maeda T."/>
            <person name="Takahashi S."/>
            <person name="Yoshida T."/>
            <person name="Shimamura S."/>
            <person name="Takaki Y."/>
            <person name="Nagai Y."/>
            <person name="Toyoda A."/>
            <person name="Suzuki Y."/>
            <person name="Arimoto A."/>
            <person name="Ishii H."/>
            <person name="Satoh N."/>
            <person name="Nishiyama T."/>
            <person name="Hasebe M."/>
            <person name="Maruyama T."/>
            <person name="Minagawa J."/>
            <person name="Obokata J."/>
            <person name="Shigenobu S."/>
        </authorList>
    </citation>
    <scope>NUCLEOTIDE SEQUENCE [LARGE SCALE GENOMIC DNA]</scope>
</reference>
<dbReference type="Proteomes" id="UP000762676">
    <property type="component" value="Unassembled WGS sequence"/>
</dbReference>
<evidence type="ECO:0000313" key="5">
    <source>
        <dbReference type="Proteomes" id="UP000762676"/>
    </source>
</evidence>
<evidence type="ECO:0000256" key="1">
    <source>
        <dbReference type="ARBA" id="ARBA00005771"/>
    </source>
</evidence>
<dbReference type="EMBL" id="BMAT01000681">
    <property type="protein sequence ID" value="GFR71029.1"/>
    <property type="molecule type" value="Genomic_DNA"/>
</dbReference>
<accession>A0AAV4FD91</accession>
<name>A0AAV4FD91_9GAST</name>
<protein>
    <submittedName>
        <fullName evidence="4">Sulfotransferase 1C4</fullName>
    </submittedName>
</protein>
<proteinExistence type="inferred from homology"/>
<keyword evidence="5" id="KW-1185">Reference proteome</keyword>
<comment type="similarity">
    <text evidence="1">Belongs to the sulfotransferase 1 family.</text>
</comment>
<dbReference type="Gene3D" id="3.40.50.300">
    <property type="entry name" value="P-loop containing nucleotide triphosphate hydrolases"/>
    <property type="match status" value="1"/>
</dbReference>
<sequence>MSTPGDSIPTETAPYAELTCRDVKANPYHFPERHLFRGATYNGVPVLNLPVSADPVTHIKRIRKLSMRDDDVIIVAFPKCGTHWVSEMLHMLESGSTDYATQPKEFAMVEFTDDLTQLDQMASPRLLNSHLYIAHLPEQVLEKKVKLIHLIRNPKDCAVSLYYHMKQHSPELFNFDNFVRGYTTEGYTTMSHQPNYLRQMAEFEKDNPDHPIFHIHYEDLKKDPVSILQELARFVGVEASQKLCHDIASACGFNRLKQADTRRDLPEHLSKRFTNGFNIYRKGVVGDWKNTFTVAQSEMFDQFMARQEAKGLHYNFRWQ</sequence>
<dbReference type="Pfam" id="PF00685">
    <property type="entry name" value="Sulfotransfer_1"/>
    <property type="match status" value="1"/>
</dbReference>
<organism evidence="4 5">
    <name type="scientific">Elysia marginata</name>
    <dbReference type="NCBI Taxonomy" id="1093978"/>
    <lineage>
        <taxon>Eukaryota</taxon>
        <taxon>Metazoa</taxon>
        <taxon>Spiralia</taxon>
        <taxon>Lophotrochozoa</taxon>
        <taxon>Mollusca</taxon>
        <taxon>Gastropoda</taxon>
        <taxon>Heterobranchia</taxon>
        <taxon>Euthyneura</taxon>
        <taxon>Panpulmonata</taxon>
        <taxon>Sacoglossa</taxon>
        <taxon>Placobranchoidea</taxon>
        <taxon>Plakobranchidae</taxon>
        <taxon>Elysia</taxon>
    </lineage>
</organism>